<dbReference type="EMBL" id="BMAO01027842">
    <property type="protein sequence ID" value="GFR20003.1"/>
    <property type="molecule type" value="Genomic_DNA"/>
</dbReference>
<sequence length="130" mass="15724">MEEQTIKRRFQRNHKWKKMSVPSSIPSGTSTRKRTRREVNGRQEQSRKSSLCSSRKAVASEERSVRTRQFRSWRTSPYELRSRRQFSERPEQFRRSRVQPYYRRSKGAAHKRVQVSKINWRIALAENQKV</sequence>
<name>A0A8X6JCE1_TRICU</name>
<evidence type="ECO:0000313" key="3">
    <source>
        <dbReference type="Proteomes" id="UP000887116"/>
    </source>
</evidence>
<accession>A0A8X6JCE1</accession>
<reference evidence="2" key="1">
    <citation type="submission" date="2020-07" db="EMBL/GenBank/DDBJ databases">
        <title>Multicomponent nature underlies the extraordinary mechanical properties of spider dragline silk.</title>
        <authorList>
            <person name="Kono N."/>
            <person name="Nakamura H."/>
            <person name="Mori M."/>
            <person name="Yoshida Y."/>
            <person name="Ohtoshi R."/>
            <person name="Malay A.D."/>
            <person name="Moran D.A.P."/>
            <person name="Tomita M."/>
            <person name="Numata K."/>
            <person name="Arakawa K."/>
        </authorList>
    </citation>
    <scope>NUCLEOTIDE SEQUENCE</scope>
</reference>
<dbReference type="AlphaFoldDB" id="A0A8X6JCE1"/>
<feature type="region of interest" description="Disordered" evidence="1">
    <location>
        <begin position="1"/>
        <end position="66"/>
    </location>
</feature>
<feature type="compositionally biased region" description="Basic residues" evidence="1">
    <location>
        <begin position="7"/>
        <end position="18"/>
    </location>
</feature>
<evidence type="ECO:0000256" key="1">
    <source>
        <dbReference type="SAM" id="MobiDB-lite"/>
    </source>
</evidence>
<dbReference type="Proteomes" id="UP000887116">
    <property type="component" value="Unassembled WGS sequence"/>
</dbReference>
<keyword evidence="3" id="KW-1185">Reference proteome</keyword>
<proteinExistence type="predicted"/>
<dbReference type="OrthoDB" id="10595730at2759"/>
<organism evidence="2 3">
    <name type="scientific">Trichonephila clavata</name>
    <name type="common">Joro spider</name>
    <name type="synonym">Nephila clavata</name>
    <dbReference type="NCBI Taxonomy" id="2740835"/>
    <lineage>
        <taxon>Eukaryota</taxon>
        <taxon>Metazoa</taxon>
        <taxon>Ecdysozoa</taxon>
        <taxon>Arthropoda</taxon>
        <taxon>Chelicerata</taxon>
        <taxon>Arachnida</taxon>
        <taxon>Araneae</taxon>
        <taxon>Araneomorphae</taxon>
        <taxon>Entelegynae</taxon>
        <taxon>Araneoidea</taxon>
        <taxon>Nephilidae</taxon>
        <taxon>Trichonephila</taxon>
    </lineage>
</organism>
<comment type="caution">
    <text evidence="2">The sequence shown here is derived from an EMBL/GenBank/DDBJ whole genome shotgun (WGS) entry which is preliminary data.</text>
</comment>
<gene>
    <name evidence="2" type="ORF">TNCT_229771</name>
</gene>
<evidence type="ECO:0000313" key="2">
    <source>
        <dbReference type="EMBL" id="GFR20003.1"/>
    </source>
</evidence>
<feature type="compositionally biased region" description="Polar residues" evidence="1">
    <location>
        <begin position="21"/>
        <end position="30"/>
    </location>
</feature>
<feature type="compositionally biased region" description="Basic and acidic residues" evidence="1">
    <location>
        <begin position="37"/>
        <end position="47"/>
    </location>
</feature>
<protein>
    <submittedName>
        <fullName evidence="2">Uncharacterized protein</fullName>
    </submittedName>
</protein>